<sequence length="254" mass="28733">MRYCLIIEYDGGAYFGWQRQKVGNSIQGELEKAIFLATSENVTVYGSGRTDSGVHALGQVAHFDLVREWVPNKLFQAINAYLKIAGNAISILRLRVVSNQFHARFSAIRRSYIYRIITRYSPLALEKGRAWWVKNDLDCEMIRIAAHNLIGRHDFTTFRSAQCQALSAIRTINHIDINRSGNLIEIKVIARSFLHTQIRSFVGSLKLVGEGKWTPDDLKKALLSQDRKSCGPLSPPEGLYFHSVEFPDSFALST</sequence>
<dbReference type="HAMAP" id="MF_00171">
    <property type="entry name" value="TruA"/>
    <property type="match status" value="1"/>
</dbReference>
<dbReference type="GO" id="GO:0003723">
    <property type="term" value="F:RNA binding"/>
    <property type="evidence" value="ECO:0007669"/>
    <property type="project" value="InterPro"/>
</dbReference>
<evidence type="ECO:0000256" key="2">
    <source>
        <dbReference type="ARBA" id="ARBA00022694"/>
    </source>
</evidence>
<evidence type="ECO:0000256" key="4">
    <source>
        <dbReference type="HAMAP-Rule" id="MF_00171"/>
    </source>
</evidence>
<dbReference type="GO" id="GO:0031119">
    <property type="term" value="P:tRNA pseudouridine synthesis"/>
    <property type="evidence" value="ECO:0007669"/>
    <property type="project" value="UniProtKB-UniRule"/>
</dbReference>
<evidence type="ECO:0000313" key="9">
    <source>
        <dbReference type="EMBL" id="AHA28220.1"/>
    </source>
</evidence>
<dbReference type="PATRIC" id="fig|1261131.3.peg.850"/>
<dbReference type="STRING" id="1261131.lam_887"/>
<dbReference type="InterPro" id="IPR020103">
    <property type="entry name" value="PsdUridine_synth_cat_dom_sf"/>
</dbReference>
<comment type="similarity">
    <text evidence="1 4 7">Belongs to the tRNA pseudouridine synthase TruA family.</text>
</comment>
<dbReference type="GO" id="GO:0160147">
    <property type="term" value="F:tRNA pseudouridine(38-40) synthase activity"/>
    <property type="evidence" value="ECO:0007669"/>
    <property type="project" value="UniProtKB-EC"/>
</dbReference>
<dbReference type="PANTHER" id="PTHR11142">
    <property type="entry name" value="PSEUDOURIDYLATE SYNTHASE"/>
    <property type="match status" value="1"/>
</dbReference>
<evidence type="ECO:0000256" key="3">
    <source>
        <dbReference type="ARBA" id="ARBA00023235"/>
    </source>
</evidence>
<dbReference type="InterPro" id="IPR020095">
    <property type="entry name" value="PsdUridine_synth_TruA_C"/>
</dbReference>
<dbReference type="InterPro" id="IPR020097">
    <property type="entry name" value="PsdUridine_synth_TruA_a/b_dom"/>
</dbReference>
<dbReference type="Pfam" id="PF01416">
    <property type="entry name" value="PseudoU_synth_1"/>
    <property type="match status" value="2"/>
</dbReference>
<dbReference type="Proteomes" id="UP000017862">
    <property type="component" value="Chromosome"/>
</dbReference>
<dbReference type="HOGENOM" id="CLU_014673_0_2_5"/>
<dbReference type="SUPFAM" id="SSF55120">
    <property type="entry name" value="Pseudouridine synthase"/>
    <property type="match status" value="1"/>
</dbReference>
<gene>
    <name evidence="4 9" type="primary">truA</name>
    <name evidence="9" type="ORF">lam_887</name>
</gene>
<name>U6B5H3_9HYPH</name>
<evidence type="ECO:0000256" key="7">
    <source>
        <dbReference type="RuleBase" id="RU003792"/>
    </source>
</evidence>
<evidence type="ECO:0000256" key="5">
    <source>
        <dbReference type="PIRSR" id="PIRSR001430-1"/>
    </source>
</evidence>
<evidence type="ECO:0000313" key="10">
    <source>
        <dbReference type="Proteomes" id="UP000017862"/>
    </source>
</evidence>
<feature type="domain" description="Pseudouridine synthase I TruA alpha/beta" evidence="8">
    <location>
        <begin position="6"/>
        <end position="82"/>
    </location>
</feature>
<reference evidence="9 10" key="1">
    <citation type="journal article" date="2014" name="Mol. Plant Microbe Interact.">
        <title>The complete genome sequence of Candidatus Liberibacter americanus, associated with citrus Huanglongbing.</title>
        <authorList>
            <person name="Wulff N.A."/>
            <person name="Zhang S."/>
            <person name="Setubal J.C."/>
            <person name="Almeida N.F."/>
            <person name="Martins E.C."/>
            <person name="Harakava R."/>
            <person name="Kumar D."/>
            <person name="Rangel L.T."/>
            <person name="Foissac X."/>
            <person name="Bove J."/>
            <person name="Gabriel D.W."/>
        </authorList>
    </citation>
    <scope>NUCLEOTIDE SEQUENCE [LARGE SCALE GENOMIC DNA]</scope>
    <source>
        <strain evidence="9 10">Sao Paulo</strain>
    </source>
</reference>
<evidence type="ECO:0000259" key="8">
    <source>
        <dbReference type="Pfam" id="PF01416"/>
    </source>
</evidence>
<comment type="caution">
    <text evidence="4">Lacks conserved residue(s) required for the propagation of feature annotation.</text>
</comment>
<dbReference type="InterPro" id="IPR020094">
    <property type="entry name" value="TruA/RsuA/RluB/E/F_N"/>
</dbReference>
<organism evidence="9 10">
    <name type="scientific">Candidatus Liberibacter americanus str. Sao Paulo</name>
    <dbReference type="NCBI Taxonomy" id="1261131"/>
    <lineage>
        <taxon>Bacteria</taxon>
        <taxon>Pseudomonadati</taxon>
        <taxon>Pseudomonadota</taxon>
        <taxon>Alphaproteobacteria</taxon>
        <taxon>Hyphomicrobiales</taxon>
        <taxon>Rhizobiaceae</taxon>
        <taxon>Liberibacter</taxon>
    </lineage>
</organism>
<evidence type="ECO:0000256" key="1">
    <source>
        <dbReference type="ARBA" id="ARBA00009375"/>
    </source>
</evidence>
<keyword evidence="2 4" id="KW-0819">tRNA processing</keyword>
<protein>
    <recommendedName>
        <fullName evidence="4">tRNA pseudouridine synthase A</fullName>
        <ecNumber evidence="4">5.4.99.12</ecNumber>
    </recommendedName>
    <alternativeName>
        <fullName evidence="4">tRNA pseudouridine(38-40) synthase</fullName>
    </alternativeName>
    <alternativeName>
        <fullName evidence="4">tRNA pseudouridylate synthase I</fullName>
    </alternativeName>
    <alternativeName>
        <fullName evidence="4">tRNA-uridine isomerase I</fullName>
    </alternativeName>
</protein>
<dbReference type="AlphaFoldDB" id="U6B5H3"/>
<dbReference type="EC" id="5.4.99.12" evidence="4"/>
<dbReference type="eggNOG" id="COG0101">
    <property type="taxonomic scope" value="Bacteria"/>
</dbReference>
<proteinExistence type="inferred from homology"/>
<dbReference type="PIRSF" id="PIRSF001430">
    <property type="entry name" value="tRNA_psdUrid_synth"/>
    <property type="match status" value="1"/>
</dbReference>
<dbReference type="NCBIfam" id="TIGR00071">
    <property type="entry name" value="hisT_truA"/>
    <property type="match status" value="1"/>
</dbReference>
<accession>U6B5H3</accession>
<feature type="domain" description="Pseudouridine synthase I TruA alpha/beta" evidence="8">
    <location>
        <begin position="145"/>
        <end position="247"/>
    </location>
</feature>
<keyword evidence="3 4" id="KW-0413">Isomerase</keyword>
<comment type="function">
    <text evidence="4">Formation of pseudouridine at positions 38, 39 and 40 in the anticodon stem and loop of transfer RNAs.</text>
</comment>
<feature type="active site" description="Nucleophile" evidence="4 5">
    <location>
        <position position="51"/>
    </location>
</feature>
<dbReference type="Gene3D" id="3.30.70.580">
    <property type="entry name" value="Pseudouridine synthase I, catalytic domain, N-terminal subdomain"/>
    <property type="match status" value="1"/>
</dbReference>
<dbReference type="FunFam" id="3.30.70.580:FF:000001">
    <property type="entry name" value="tRNA pseudouridine synthase A"/>
    <property type="match status" value="1"/>
</dbReference>
<dbReference type="KEGG" id="lar:lam_887"/>
<feature type="binding site" evidence="4 6">
    <location>
        <position position="112"/>
    </location>
    <ligand>
        <name>substrate</name>
    </ligand>
</feature>
<dbReference type="InterPro" id="IPR001406">
    <property type="entry name" value="PsdUridine_synth_TruA"/>
</dbReference>
<dbReference type="PANTHER" id="PTHR11142:SF0">
    <property type="entry name" value="TRNA PSEUDOURIDINE SYNTHASE-LIKE 1"/>
    <property type="match status" value="1"/>
</dbReference>
<comment type="catalytic activity">
    <reaction evidence="4 7">
        <text>uridine(38/39/40) in tRNA = pseudouridine(38/39/40) in tRNA</text>
        <dbReference type="Rhea" id="RHEA:22376"/>
        <dbReference type="Rhea" id="RHEA-COMP:10085"/>
        <dbReference type="Rhea" id="RHEA-COMP:10087"/>
        <dbReference type="ChEBI" id="CHEBI:65314"/>
        <dbReference type="ChEBI" id="CHEBI:65315"/>
        <dbReference type="EC" id="5.4.99.12"/>
    </reaction>
</comment>
<evidence type="ECO:0000256" key="6">
    <source>
        <dbReference type="PIRSR" id="PIRSR001430-2"/>
    </source>
</evidence>
<dbReference type="EMBL" id="CP006604">
    <property type="protein sequence ID" value="AHA28220.1"/>
    <property type="molecule type" value="Genomic_DNA"/>
</dbReference>
<dbReference type="CDD" id="cd02570">
    <property type="entry name" value="PseudoU_synth_EcTruA"/>
    <property type="match status" value="1"/>
</dbReference>
<dbReference type="Gene3D" id="3.30.70.660">
    <property type="entry name" value="Pseudouridine synthase I, catalytic domain, C-terminal subdomain"/>
    <property type="match status" value="1"/>
</dbReference>
<comment type="subunit">
    <text evidence="4">Homodimer.</text>
</comment>
<keyword evidence="10" id="KW-1185">Reference proteome</keyword>